<organism evidence="2 3">
    <name type="scientific">Actinomadura fulvescens</name>
    <dbReference type="NCBI Taxonomy" id="46160"/>
    <lineage>
        <taxon>Bacteria</taxon>
        <taxon>Bacillati</taxon>
        <taxon>Actinomycetota</taxon>
        <taxon>Actinomycetes</taxon>
        <taxon>Streptosporangiales</taxon>
        <taxon>Thermomonosporaceae</taxon>
        <taxon>Actinomadura</taxon>
    </lineage>
</organism>
<accession>A0ABP6D1Q2</accession>
<reference evidence="3" key="1">
    <citation type="journal article" date="2019" name="Int. J. Syst. Evol. Microbiol.">
        <title>The Global Catalogue of Microorganisms (GCM) 10K type strain sequencing project: providing services to taxonomists for standard genome sequencing and annotation.</title>
        <authorList>
            <consortium name="The Broad Institute Genomics Platform"/>
            <consortium name="The Broad Institute Genome Sequencing Center for Infectious Disease"/>
            <person name="Wu L."/>
            <person name="Ma J."/>
        </authorList>
    </citation>
    <scope>NUCLEOTIDE SEQUENCE [LARGE SCALE GENOMIC DNA]</scope>
    <source>
        <strain evidence="3">JCM 6833</strain>
    </source>
</reference>
<dbReference type="EMBL" id="BAAATD010000016">
    <property type="protein sequence ID" value="GAA2631777.1"/>
    <property type="molecule type" value="Genomic_DNA"/>
</dbReference>
<gene>
    <name evidence="2" type="ORF">GCM10010411_82430</name>
</gene>
<name>A0ABP6D1Q2_9ACTN</name>
<keyword evidence="1" id="KW-1133">Transmembrane helix</keyword>
<feature type="transmembrane region" description="Helical" evidence="1">
    <location>
        <begin position="6"/>
        <end position="34"/>
    </location>
</feature>
<evidence type="ECO:0000256" key="1">
    <source>
        <dbReference type="SAM" id="Phobius"/>
    </source>
</evidence>
<comment type="caution">
    <text evidence="2">The sequence shown here is derived from an EMBL/GenBank/DDBJ whole genome shotgun (WGS) entry which is preliminary data.</text>
</comment>
<protein>
    <submittedName>
        <fullName evidence="2">Uncharacterized protein</fullName>
    </submittedName>
</protein>
<evidence type="ECO:0000313" key="2">
    <source>
        <dbReference type="EMBL" id="GAA2631777.1"/>
    </source>
</evidence>
<dbReference type="Proteomes" id="UP001501509">
    <property type="component" value="Unassembled WGS sequence"/>
</dbReference>
<evidence type="ECO:0000313" key="3">
    <source>
        <dbReference type="Proteomes" id="UP001501509"/>
    </source>
</evidence>
<sequence>MPSVDLLQLVGIVILFFIGAAVVLFLVQVMLVIIGGTVDGIGSLIVKVLGSSRPASSYTAEEYFNKDRKARKRNRGT</sequence>
<keyword evidence="1" id="KW-0812">Transmembrane</keyword>
<proteinExistence type="predicted"/>
<keyword evidence="3" id="KW-1185">Reference proteome</keyword>
<keyword evidence="1" id="KW-0472">Membrane</keyword>